<keyword evidence="1" id="KW-1133">Transmembrane helix</keyword>
<evidence type="ECO:0000313" key="2">
    <source>
        <dbReference type="EMBL" id="OAN55944.1"/>
    </source>
</evidence>
<reference evidence="2 3" key="1">
    <citation type="submission" date="2016-04" db="EMBL/GenBank/DDBJ databases">
        <title>Draft genome sequence of freshwater magnetotactic bacteria Magnetospirillum marisnigri SP-1 and Magnetospirillum moscoviense BB-1.</title>
        <authorList>
            <person name="Koziaeva V."/>
            <person name="Dziuba M.V."/>
            <person name="Ivanov T.M."/>
            <person name="Kuznetsov B."/>
            <person name="Grouzdev D.S."/>
        </authorList>
    </citation>
    <scope>NUCLEOTIDE SEQUENCE [LARGE SCALE GENOMIC DNA]</scope>
    <source>
        <strain evidence="2 3">SP-1</strain>
    </source>
</reference>
<comment type="caution">
    <text evidence="2">The sequence shown here is derived from an EMBL/GenBank/DDBJ whole genome shotgun (WGS) entry which is preliminary data.</text>
</comment>
<dbReference type="Proteomes" id="UP000078428">
    <property type="component" value="Unassembled WGS sequence"/>
</dbReference>
<keyword evidence="3" id="KW-1185">Reference proteome</keyword>
<feature type="transmembrane region" description="Helical" evidence="1">
    <location>
        <begin position="14"/>
        <end position="32"/>
    </location>
</feature>
<proteinExistence type="predicted"/>
<gene>
    <name evidence="2" type="ORF">A6A04_10285</name>
</gene>
<dbReference type="AlphaFoldDB" id="A0A178MZP3"/>
<organism evidence="2 3">
    <name type="scientific">Paramagnetospirillum marisnigri</name>
    <dbReference type="NCBI Taxonomy" id="1285242"/>
    <lineage>
        <taxon>Bacteria</taxon>
        <taxon>Pseudomonadati</taxon>
        <taxon>Pseudomonadota</taxon>
        <taxon>Alphaproteobacteria</taxon>
        <taxon>Rhodospirillales</taxon>
        <taxon>Magnetospirillaceae</taxon>
        <taxon>Paramagnetospirillum</taxon>
    </lineage>
</organism>
<name>A0A178MZP3_9PROT</name>
<dbReference type="Pfam" id="PF14235">
    <property type="entry name" value="DUF4337"/>
    <property type="match status" value="1"/>
</dbReference>
<keyword evidence="1" id="KW-0472">Membrane</keyword>
<evidence type="ECO:0000313" key="3">
    <source>
        <dbReference type="Proteomes" id="UP000078428"/>
    </source>
</evidence>
<protein>
    <recommendedName>
        <fullName evidence="4">DUF4337 domain-containing protein</fullName>
    </recommendedName>
</protein>
<sequence>MKDDAKHGGDNRRAALYISILAVLLAVTNLGGGNATKEFMANYIAVSDTYNFYQAKTLRQTSYQLAADSLKLQLATQPDMPEPARTAIQANIDKYQAAIKKYDSDPEKGEGKKELLEKAKIYEQLRDTAARKDPYFDRAVALLEIAIVTASVATMVEVPAIMAVSVILAIIGSILTFNGYTLMFSFPFF</sequence>
<accession>A0A178MZP3</accession>
<feature type="transmembrane region" description="Helical" evidence="1">
    <location>
        <begin position="135"/>
        <end position="154"/>
    </location>
</feature>
<evidence type="ECO:0000256" key="1">
    <source>
        <dbReference type="SAM" id="Phobius"/>
    </source>
</evidence>
<evidence type="ECO:0008006" key="4">
    <source>
        <dbReference type="Google" id="ProtNLM"/>
    </source>
</evidence>
<dbReference type="STRING" id="1285242.A6A04_10285"/>
<feature type="transmembrane region" description="Helical" evidence="1">
    <location>
        <begin position="160"/>
        <end position="183"/>
    </location>
</feature>
<dbReference type="EMBL" id="LWQT01000010">
    <property type="protein sequence ID" value="OAN55944.1"/>
    <property type="molecule type" value="Genomic_DNA"/>
</dbReference>
<keyword evidence="1" id="KW-0812">Transmembrane</keyword>
<dbReference type="InterPro" id="IPR025570">
    <property type="entry name" value="DUF4337"/>
</dbReference>